<gene>
    <name evidence="1" type="ORF">P5G59_16935</name>
</gene>
<dbReference type="EMBL" id="JAROCB010000005">
    <property type="protein sequence ID" value="MDN4598842.1"/>
    <property type="molecule type" value="Genomic_DNA"/>
</dbReference>
<accession>A0ABT8J196</accession>
<proteinExistence type="predicted"/>
<dbReference type="RefSeq" id="WP_301220192.1">
    <property type="nucleotide sequence ID" value="NZ_JAROCB010000005.1"/>
</dbReference>
<evidence type="ECO:0000313" key="1">
    <source>
        <dbReference type="EMBL" id="MDN4598842.1"/>
    </source>
</evidence>
<evidence type="ECO:0008006" key="3">
    <source>
        <dbReference type="Google" id="ProtNLM"/>
    </source>
</evidence>
<sequence>MTIDRHSIFAQLSVGGVLDVKSADITMDETWAPFVQARIVCALPDPSVRELIDPRNDIRLTLRVRQDFGESGRLADLSAMWAGKTLGSPDDIPGSATLGAISAWRAAAWNSFGVRPTTSRSFNLSVRSRPYAHKDGTVSIVAASDEALLQDQALLGSAVIRPPASTVRGLVSYVLAQIGAVLLDGPADADLPATVGVATPGMTWWSFLTPILQQAGLRLWCDGRRSWRLAEQISTVKGNIVLSYLSTITDATDDIDRDGNEWYDAVQITYTWTDAWGMQQTAYDWAETPGYSKVLSLEYRDARYPGPGAAQRVLERALGRGRVLNLRAVSDYSVEPSAPITMTLPDTPVQTGAASAVTWRFPDGEMEVKSRGLVDTPKAAWVQLAPGEEWLDSPVGASWISEAV</sequence>
<dbReference type="Proteomes" id="UP001174210">
    <property type="component" value="Unassembled WGS sequence"/>
</dbReference>
<comment type="caution">
    <text evidence="1">The sequence shown here is derived from an EMBL/GenBank/DDBJ whole genome shotgun (WGS) entry which is preliminary data.</text>
</comment>
<name>A0ABT8J196_9MICO</name>
<organism evidence="1 2">
    <name type="scientific">Leifsonia virtsii</name>
    <dbReference type="NCBI Taxonomy" id="3035915"/>
    <lineage>
        <taxon>Bacteria</taxon>
        <taxon>Bacillati</taxon>
        <taxon>Actinomycetota</taxon>
        <taxon>Actinomycetes</taxon>
        <taxon>Micrococcales</taxon>
        <taxon>Microbacteriaceae</taxon>
        <taxon>Leifsonia</taxon>
    </lineage>
</organism>
<evidence type="ECO:0000313" key="2">
    <source>
        <dbReference type="Proteomes" id="UP001174210"/>
    </source>
</evidence>
<protein>
    <recommendedName>
        <fullName evidence="3">Minor tail protein</fullName>
    </recommendedName>
</protein>
<reference evidence="1" key="1">
    <citation type="submission" date="2023-03" db="EMBL/GenBank/DDBJ databases">
        <title>MT1 and MT2 Draft Genomes of Novel Species.</title>
        <authorList>
            <person name="Venkateswaran K."/>
        </authorList>
    </citation>
    <scope>NUCLEOTIDE SEQUENCE</scope>
    <source>
        <strain evidence="1">F6_8S_P_1A</strain>
    </source>
</reference>
<keyword evidence="2" id="KW-1185">Reference proteome</keyword>